<dbReference type="Pfam" id="PF00881">
    <property type="entry name" value="Nitroreductase"/>
    <property type="match status" value="1"/>
</dbReference>
<dbReference type="EMBL" id="DSZU01000135">
    <property type="protein sequence ID" value="HGV55872.1"/>
    <property type="molecule type" value="Genomic_DNA"/>
</dbReference>
<reference evidence="5" key="1">
    <citation type="journal article" date="2020" name="mSystems">
        <title>Genome- and Community-Level Interaction Insights into Carbon Utilization and Element Cycling Functions of Hydrothermarchaeota in Hydrothermal Sediment.</title>
        <authorList>
            <person name="Zhou Z."/>
            <person name="Liu Y."/>
            <person name="Xu W."/>
            <person name="Pan J."/>
            <person name="Luo Z.H."/>
            <person name="Li M."/>
        </authorList>
    </citation>
    <scope>NUCLEOTIDE SEQUENCE [LARGE SCALE GENOMIC DNA]</scope>
    <source>
        <strain evidence="5">SpSt-605</strain>
    </source>
</reference>
<dbReference type="PANTHER" id="PTHR43673:SF10">
    <property type="entry name" value="NADH DEHYDROGENASE_NAD(P)H NITROREDUCTASE XCC3605-RELATED"/>
    <property type="match status" value="1"/>
</dbReference>
<dbReference type="InterPro" id="IPR000415">
    <property type="entry name" value="Nitroreductase-like"/>
</dbReference>
<gene>
    <name evidence="5" type="ORF">ENT73_07345</name>
</gene>
<dbReference type="SUPFAM" id="SSF55469">
    <property type="entry name" value="FMN-dependent nitroreductase-like"/>
    <property type="match status" value="1"/>
</dbReference>
<dbReference type="GO" id="GO:0016491">
    <property type="term" value="F:oxidoreductase activity"/>
    <property type="evidence" value="ECO:0007669"/>
    <property type="project" value="UniProtKB-KW"/>
</dbReference>
<organism evidence="5">
    <name type="scientific">Caldimicrobium thiodismutans</name>
    <dbReference type="NCBI Taxonomy" id="1653476"/>
    <lineage>
        <taxon>Bacteria</taxon>
        <taxon>Pseudomonadati</taxon>
        <taxon>Thermodesulfobacteriota</taxon>
        <taxon>Thermodesulfobacteria</taxon>
        <taxon>Thermodesulfobacteriales</taxon>
        <taxon>Thermodesulfobacteriaceae</taxon>
        <taxon>Caldimicrobium</taxon>
    </lineage>
</organism>
<comment type="caution">
    <text evidence="5">The sequence shown here is derived from an EMBL/GenBank/DDBJ whole genome shotgun (WGS) entry which is preliminary data.</text>
</comment>
<dbReference type="Pfam" id="PF14512">
    <property type="entry name" value="TM1586_NiRdase"/>
    <property type="match status" value="1"/>
</dbReference>
<feature type="domain" description="Nitroreductase" evidence="3">
    <location>
        <begin position="13"/>
        <end position="72"/>
    </location>
</feature>
<dbReference type="InterPro" id="IPR029478">
    <property type="entry name" value="TM1586_NiRdase"/>
</dbReference>
<evidence type="ECO:0000259" key="4">
    <source>
        <dbReference type="Pfam" id="PF14512"/>
    </source>
</evidence>
<keyword evidence="2" id="KW-0560">Oxidoreductase</keyword>
<evidence type="ECO:0000256" key="2">
    <source>
        <dbReference type="ARBA" id="ARBA00023002"/>
    </source>
</evidence>
<dbReference type="PANTHER" id="PTHR43673">
    <property type="entry name" value="NAD(P)H NITROREDUCTASE YDGI-RELATED"/>
    <property type="match status" value="1"/>
</dbReference>
<evidence type="ECO:0000259" key="3">
    <source>
        <dbReference type="Pfam" id="PF00881"/>
    </source>
</evidence>
<feature type="domain" description="Putative nitroreductase TM1586" evidence="4">
    <location>
        <begin position="98"/>
        <end position="170"/>
    </location>
</feature>
<sequence length="174" mass="19584">MSEDLAGCVFKAIEGRRSIRKFLPKVPERELIYKILSAGIWAPSGHNNQPWRFVIVWSQEIKDKLAELTIYSKLVKGAPLLIGVFLEKKAMYHQIKDHQSAGACIQNIMLAAHSLGLGTCWLGEIVNKEEKVKEVLGLPKDEFELCAFLAVGYPDDKSKRAGRKPFSSFILKEL</sequence>
<accession>A0A832GQ09</accession>
<evidence type="ECO:0000313" key="5">
    <source>
        <dbReference type="EMBL" id="HGV55872.1"/>
    </source>
</evidence>
<evidence type="ECO:0000256" key="1">
    <source>
        <dbReference type="ARBA" id="ARBA00007118"/>
    </source>
</evidence>
<dbReference type="Gene3D" id="3.40.109.10">
    <property type="entry name" value="NADH Oxidase"/>
    <property type="match status" value="1"/>
</dbReference>
<dbReference type="AlphaFoldDB" id="A0A832GQ09"/>
<dbReference type="InterPro" id="IPR029479">
    <property type="entry name" value="Nitroreductase"/>
</dbReference>
<comment type="similarity">
    <text evidence="1">Belongs to the nitroreductase family.</text>
</comment>
<name>A0A832GQ09_9BACT</name>
<proteinExistence type="inferred from homology"/>
<dbReference type="CDD" id="cd02136">
    <property type="entry name" value="PnbA_NfnB-like"/>
    <property type="match status" value="1"/>
</dbReference>
<protein>
    <submittedName>
        <fullName evidence="5">Nitroreductase family protein</fullName>
    </submittedName>
</protein>